<dbReference type="EMBL" id="AWSO01000995">
    <property type="protein sequence ID" value="ESK85980.1"/>
    <property type="molecule type" value="Genomic_DNA"/>
</dbReference>
<sequence length="438" mass="50603">MQIPIQYNIRTEIVETRALIDSGADGRFICEEEAQKLKKPWTKLEKPIKVFNIDGTQNKISWITHSVTVDIAIGDRSMKETLLISGLGPEQIILGLPWLQDHNPDIDWVTRVVHFRPRRKIMIKWPMKPFIGIFDETKELNTGILDKAEDNEVLAQAHEVKAKPLEELLPPYLSDYLDRFEKKKAERFPPSQPYDHAIDLKLDFKPWDCKIYSLSLKERIEQDKFLDENLRKGYIRPSKSPMASPFFFVAKKEAGALQPCQDYQDLNNGTIKNCYPLPLVTDLVDKLKTAKVFTKLDLRNGYNNIQVKDGDQWKAAFKTPRGLFEPTVMFFGLTNSPATFQVFMNDILKDFIDEGMVITPGHISMDKTKLAGIKDWEAPKTIKGVRSFLGFANFYRKFIGKYAELARPLHELTKKDTKFEWTKPRDIAFNVLKAKFLQ</sequence>
<dbReference type="InterPro" id="IPR021109">
    <property type="entry name" value="Peptidase_aspartic_dom_sf"/>
</dbReference>
<dbReference type="Gene3D" id="3.10.10.10">
    <property type="entry name" value="HIV Type 1 Reverse Transcriptase, subunit A, domain 1"/>
    <property type="match status" value="1"/>
</dbReference>
<evidence type="ECO:0000313" key="3">
    <source>
        <dbReference type="Proteomes" id="UP000017559"/>
    </source>
</evidence>
<dbReference type="SUPFAM" id="SSF50630">
    <property type="entry name" value="Acid proteases"/>
    <property type="match status" value="1"/>
</dbReference>
<comment type="caution">
    <text evidence="2">The sequence shown here is derived from an EMBL/GenBank/DDBJ whole genome shotgun (WGS) entry which is preliminary data.</text>
</comment>
<reference evidence="2 3" key="1">
    <citation type="journal article" date="2014" name="BMC Genomics">
        <title>Genome and secretome analysis of the hemibiotrophic fungal pathogen, Moniliophthora roreri, which causes frosty pod rot disease of cacao: mechanisms of the biotrophic and necrotrophic phases.</title>
        <authorList>
            <person name="Meinhardt L.W."/>
            <person name="Costa G.G.L."/>
            <person name="Thomazella D.P.T."/>
            <person name="Teixeira P.J.P.L."/>
            <person name="Carazzolle M.F."/>
            <person name="Schuster S.C."/>
            <person name="Carlson J.E."/>
            <person name="Guiltinan M.J."/>
            <person name="Mieczkowski P."/>
            <person name="Farmer A."/>
            <person name="Ramaraj T."/>
            <person name="Crozier J."/>
            <person name="Davis R.E."/>
            <person name="Shao J."/>
            <person name="Melnick R.L."/>
            <person name="Pereira G.A.G."/>
            <person name="Bailey B.A."/>
        </authorList>
    </citation>
    <scope>NUCLEOTIDE SEQUENCE [LARGE SCALE GENOMIC DNA]</scope>
    <source>
        <strain evidence="2 3">MCA 2997</strain>
    </source>
</reference>
<dbReference type="SUPFAM" id="SSF56672">
    <property type="entry name" value="DNA/RNA polymerases"/>
    <property type="match status" value="1"/>
</dbReference>
<gene>
    <name evidence="2" type="ORF">Moror_9459</name>
</gene>
<dbReference type="Gene3D" id="3.30.70.270">
    <property type="match status" value="2"/>
</dbReference>
<proteinExistence type="predicted"/>
<dbReference type="Proteomes" id="UP000017559">
    <property type="component" value="Unassembled WGS sequence"/>
</dbReference>
<dbReference type="InterPro" id="IPR043502">
    <property type="entry name" value="DNA/RNA_pol_sf"/>
</dbReference>
<dbReference type="Pfam" id="PF00078">
    <property type="entry name" value="RVT_1"/>
    <property type="match status" value="1"/>
</dbReference>
<dbReference type="PANTHER" id="PTHR24559:SF440">
    <property type="entry name" value="RIBONUCLEASE H"/>
    <property type="match status" value="1"/>
</dbReference>
<evidence type="ECO:0000313" key="2">
    <source>
        <dbReference type="EMBL" id="ESK85980.1"/>
    </source>
</evidence>
<dbReference type="PANTHER" id="PTHR24559">
    <property type="entry name" value="TRANSPOSON TY3-I GAG-POL POLYPROTEIN"/>
    <property type="match status" value="1"/>
</dbReference>
<dbReference type="InterPro" id="IPR043128">
    <property type="entry name" value="Rev_trsase/Diguanyl_cyclase"/>
</dbReference>
<dbReference type="FunFam" id="3.30.70.270:FF:000063">
    <property type="entry name" value="Zinc knuckle domaincontaining protein"/>
    <property type="match status" value="1"/>
</dbReference>
<protein>
    <recommendedName>
        <fullName evidence="1">Reverse transcriptase domain-containing protein</fullName>
    </recommendedName>
</protein>
<dbReference type="CDD" id="cd00303">
    <property type="entry name" value="retropepsin_like"/>
    <property type="match status" value="1"/>
</dbReference>
<dbReference type="InterPro" id="IPR000477">
    <property type="entry name" value="RT_dom"/>
</dbReference>
<dbReference type="KEGG" id="mrr:Moror_9459"/>
<name>V2X0J4_MONRO</name>
<feature type="domain" description="Reverse transcriptase" evidence="1">
    <location>
        <begin position="255"/>
        <end position="353"/>
    </location>
</feature>
<dbReference type="OrthoDB" id="3250101at2759"/>
<accession>V2X0J4</accession>
<dbReference type="Gene3D" id="2.40.70.10">
    <property type="entry name" value="Acid Proteases"/>
    <property type="match status" value="1"/>
</dbReference>
<dbReference type="Pfam" id="PF08284">
    <property type="entry name" value="RVP_2"/>
    <property type="match status" value="1"/>
</dbReference>
<dbReference type="AlphaFoldDB" id="V2X0J4"/>
<evidence type="ECO:0000259" key="1">
    <source>
        <dbReference type="Pfam" id="PF00078"/>
    </source>
</evidence>
<dbReference type="InterPro" id="IPR053134">
    <property type="entry name" value="RNA-dir_DNA_polymerase"/>
</dbReference>
<dbReference type="CDD" id="cd01647">
    <property type="entry name" value="RT_LTR"/>
    <property type="match status" value="1"/>
</dbReference>
<keyword evidence="3" id="KW-1185">Reference proteome</keyword>
<dbReference type="HOGENOM" id="CLU_000384_33_4_1"/>
<organism evidence="2 3">
    <name type="scientific">Moniliophthora roreri (strain MCA 2997)</name>
    <name type="common">Cocoa frosty pod rot fungus</name>
    <name type="synonym">Crinipellis roreri</name>
    <dbReference type="NCBI Taxonomy" id="1381753"/>
    <lineage>
        <taxon>Eukaryota</taxon>
        <taxon>Fungi</taxon>
        <taxon>Dikarya</taxon>
        <taxon>Basidiomycota</taxon>
        <taxon>Agaricomycotina</taxon>
        <taxon>Agaricomycetes</taxon>
        <taxon>Agaricomycetidae</taxon>
        <taxon>Agaricales</taxon>
        <taxon>Marasmiineae</taxon>
        <taxon>Marasmiaceae</taxon>
        <taxon>Moniliophthora</taxon>
    </lineage>
</organism>